<dbReference type="Proteomes" id="UP001266305">
    <property type="component" value="Unassembled WGS sequence"/>
</dbReference>
<name>A0ABQ9VWZ7_SAGOE</name>
<accession>A0ABQ9VWZ7</accession>
<comment type="caution">
    <text evidence="1">The sequence shown here is derived from an EMBL/GenBank/DDBJ whole genome shotgun (WGS) entry which is preliminary data.</text>
</comment>
<organism evidence="1 2">
    <name type="scientific">Saguinus oedipus</name>
    <name type="common">Cotton-top tamarin</name>
    <name type="synonym">Oedipomidas oedipus</name>
    <dbReference type="NCBI Taxonomy" id="9490"/>
    <lineage>
        <taxon>Eukaryota</taxon>
        <taxon>Metazoa</taxon>
        <taxon>Chordata</taxon>
        <taxon>Craniata</taxon>
        <taxon>Vertebrata</taxon>
        <taxon>Euteleostomi</taxon>
        <taxon>Mammalia</taxon>
        <taxon>Eutheria</taxon>
        <taxon>Euarchontoglires</taxon>
        <taxon>Primates</taxon>
        <taxon>Haplorrhini</taxon>
        <taxon>Platyrrhini</taxon>
        <taxon>Cebidae</taxon>
        <taxon>Callitrichinae</taxon>
        <taxon>Saguinus</taxon>
    </lineage>
</organism>
<sequence>MASIVSSICSGGDVEPLQALQCDCTPSIVSSIGRASKPSSVILSQALQCDPVASIVSSICSGGHLQPLAELASQRDLMSAASTKCSTSSKTQPALPHKLMATSSTQITTQSTLGQPSLLETSVLEARQPEAVLAQPTRSSIGKVAGFQ</sequence>
<dbReference type="EMBL" id="JASSZA010000004">
    <property type="protein sequence ID" value="KAK2113911.1"/>
    <property type="molecule type" value="Genomic_DNA"/>
</dbReference>
<evidence type="ECO:0000313" key="2">
    <source>
        <dbReference type="Proteomes" id="UP001266305"/>
    </source>
</evidence>
<protein>
    <submittedName>
        <fullName evidence="1">Uncharacterized protein</fullName>
    </submittedName>
</protein>
<reference evidence="1 2" key="1">
    <citation type="submission" date="2023-05" db="EMBL/GenBank/DDBJ databases">
        <title>B98-5 Cell Line De Novo Hybrid Assembly: An Optical Mapping Approach.</title>
        <authorList>
            <person name="Kananen K."/>
            <person name="Auerbach J.A."/>
            <person name="Kautto E."/>
            <person name="Blachly J.S."/>
        </authorList>
    </citation>
    <scope>NUCLEOTIDE SEQUENCE [LARGE SCALE GENOMIC DNA]</scope>
    <source>
        <strain evidence="1">B95-8</strain>
        <tissue evidence="1">Cell line</tissue>
    </source>
</reference>
<evidence type="ECO:0000313" key="1">
    <source>
        <dbReference type="EMBL" id="KAK2113911.1"/>
    </source>
</evidence>
<proteinExistence type="predicted"/>
<gene>
    <name evidence="1" type="ORF">P7K49_008177</name>
</gene>
<keyword evidence="2" id="KW-1185">Reference proteome</keyword>